<evidence type="ECO:0000313" key="6">
    <source>
        <dbReference type="EMBL" id="MFD2694478.1"/>
    </source>
</evidence>
<keyword evidence="1" id="KW-0805">Transcription regulation</keyword>
<dbReference type="Proteomes" id="UP001597399">
    <property type="component" value="Unassembled WGS sequence"/>
</dbReference>
<dbReference type="InterPro" id="IPR036390">
    <property type="entry name" value="WH_DNA-bd_sf"/>
</dbReference>
<dbReference type="InterPro" id="IPR000644">
    <property type="entry name" value="CBS_dom"/>
</dbReference>
<keyword evidence="3" id="KW-0804">Transcription</keyword>
<dbReference type="SUPFAM" id="SSF46785">
    <property type="entry name" value="Winged helix' DNA-binding domain"/>
    <property type="match status" value="1"/>
</dbReference>
<feature type="domain" description="CBS" evidence="5">
    <location>
        <begin position="80"/>
        <end position="136"/>
    </location>
</feature>
<evidence type="ECO:0000313" key="7">
    <source>
        <dbReference type="Proteomes" id="UP001597399"/>
    </source>
</evidence>
<dbReference type="Pfam" id="PF08279">
    <property type="entry name" value="HTH_11"/>
    <property type="match status" value="1"/>
</dbReference>
<accession>A0ABW5S4W7</accession>
<dbReference type="InterPro" id="IPR013196">
    <property type="entry name" value="HTH_11"/>
</dbReference>
<dbReference type="PROSITE" id="PS51371">
    <property type="entry name" value="CBS"/>
    <property type="match status" value="2"/>
</dbReference>
<dbReference type="Gene3D" id="3.10.580.10">
    <property type="entry name" value="CBS-domain"/>
    <property type="match status" value="1"/>
</dbReference>
<name>A0ABW5S4W7_9BACL</name>
<comment type="caution">
    <text evidence="6">The sequence shown here is derived from an EMBL/GenBank/DDBJ whole genome shotgun (WGS) entry which is preliminary data.</text>
</comment>
<evidence type="ECO:0000256" key="1">
    <source>
        <dbReference type="ARBA" id="ARBA00023015"/>
    </source>
</evidence>
<evidence type="ECO:0000256" key="2">
    <source>
        <dbReference type="ARBA" id="ARBA00023122"/>
    </source>
</evidence>
<keyword evidence="2 4" id="KW-0129">CBS domain</keyword>
<dbReference type="InterPro" id="IPR016842">
    <property type="entry name" value="UCP026546_HTH-CBS"/>
</dbReference>
<dbReference type="InterPro" id="IPR001034">
    <property type="entry name" value="DeoR_HTH"/>
</dbReference>
<dbReference type="InterPro" id="IPR051257">
    <property type="entry name" value="Diverse_CBS-Domain"/>
</dbReference>
<dbReference type="Pfam" id="PF00571">
    <property type="entry name" value="CBS"/>
    <property type="match status" value="2"/>
</dbReference>
<sequence>MDLSDRQHKIIEIVKNQAPITGEQIAEHLKVTRATLRPDLSILTMSGFLEARPRVGYFYTGQTPDTILSEEIAKLKIKNFHSSPVVITENASAYKAVCEMFVEDVGSLFVVNDDGLLAGVLSRKDLLRIAIGSQDMNQVPVSVIMSRMPNIAYCKHNDTVLDVALLLITKEIDAVPVVRQKEKGLEVIGRMTKTNITKAFVSLANRNNVRK</sequence>
<evidence type="ECO:0000256" key="3">
    <source>
        <dbReference type="ARBA" id="ARBA00023163"/>
    </source>
</evidence>
<protein>
    <submittedName>
        <fullName evidence="6">Helix-turn-helix transcriptional regulator</fullName>
    </submittedName>
</protein>
<dbReference type="PIRSF" id="PIRSF026546">
    <property type="entry name" value="UCP026546_CBS_YqzB"/>
    <property type="match status" value="1"/>
</dbReference>
<gene>
    <name evidence="6" type="ORF">ACFSUE_12720</name>
</gene>
<dbReference type="RefSeq" id="WP_253062152.1">
    <property type="nucleotide sequence ID" value="NZ_JAMXWM010000012.1"/>
</dbReference>
<organism evidence="6 7">
    <name type="scientific">Sporolactobacillus shoreicorticis</name>
    <dbReference type="NCBI Taxonomy" id="1923877"/>
    <lineage>
        <taxon>Bacteria</taxon>
        <taxon>Bacillati</taxon>
        <taxon>Bacillota</taxon>
        <taxon>Bacilli</taxon>
        <taxon>Bacillales</taxon>
        <taxon>Sporolactobacillaceae</taxon>
        <taxon>Sporolactobacillus</taxon>
    </lineage>
</organism>
<evidence type="ECO:0000256" key="4">
    <source>
        <dbReference type="PROSITE-ProRule" id="PRU00703"/>
    </source>
</evidence>
<proteinExistence type="predicted"/>
<evidence type="ECO:0000259" key="5">
    <source>
        <dbReference type="PROSITE" id="PS51371"/>
    </source>
</evidence>
<feature type="domain" description="CBS" evidence="5">
    <location>
        <begin position="145"/>
        <end position="209"/>
    </location>
</feature>
<dbReference type="PANTHER" id="PTHR43080">
    <property type="entry name" value="CBS DOMAIN-CONTAINING PROTEIN CBSX3, MITOCHONDRIAL"/>
    <property type="match status" value="1"/>
</dbReference>
<dbReference type="SMART" id="SM00116">
    <property type="entry name" value="CBS"/>
    <property type="match status" value="2"/>
</dbReference>
<dbReference type="PANTHER" id="PTHR43080:SF2">
    <property type="entry name" value="CBS DOMAIN-CONTAINING PROTEIN"/>
    <property type="match status" value="1"/>
</dbReference>
<dbReference type="InterPro" id="IPR036388">
    <property type="entry name" value="WH-like_DNA-bd_sf"/>
</dbReference>
<dbReference type="SMART" id="SM00420">
    <property type="entry name" value="HTH_DEOR"/>
    <property type="match status" value="1"/>
</dbReference>
<dbReference type="SUPFAM" id="SSF54631">
    <property type="entry name" value="CBS-domain pair"/>
    <property type="match status" value="1"/>
</dbReference>
<dbReference type="EMBL" id="JBHUMQ010000027">
    <property type="protein sequence ID" value="MFD2694478.1"/>
    <property type="molecule type" value="Genomic_DNA"/>
</dbReference>
<keyword evidence="7" id="KW-1185">Reference proteome</keyword>
<reference evidence="7" key="1">
    <citation type="journal article" date="2019" name="Int. J. Syst. Evol. Microbiol.">
        <title>The Global Catalogue of Microorganisms (GCM) 10K type strain sequencing project: providing services to taxonomists for standard genome sequencing and annotation.</title>
        <authorList>
            <consortium name="The Broad Institute Genomics Platform"/>
            <consortium name="The Broad Institute Genome Sequencing Center for Infectious Disease"/>
            <person name="Wu L."/>
            <person name="Ma J."/>
        </authorList>
    </citation>
    <scope>NUCLEOTIDE SEQUENCE [LARGE SCALE GENOMIC DNA]</scope>
    <source>
        <strain evidence="7">TISTR 2466</strain>
    </source>
</reference>
<dbReference type="Gene3D" id="1.10.10.10">
    <property type="entry name" value="Winged helix-like DNA-binding domain superfamily/Winged helix DNA-binding domain"/>
    <property type="match status" value="1"/>
</dbReference>
<dbReference type="CDD" id="cd04617">
    <property type="entry name" value="CBS_pair_CcpN"/>
    <property type="match status" value="1"/>
</dbReference>
<dbReference type="InterPro" id="IPR046342">
    <property type="entry name" value="CBS_dom_sf"/>
</dbReference>